<proteinExistence type="predicted"/>
<protein>
    <submittedName>
        <fullName evidence="1">Uncharacterized protein</fullName>
    </submittedName>
</protein>
<gene>
    <name evidence="1" type="ORF">K1T71_004498</name>
</gene>
<comment type="caution">
    <text evidence="1">The sequence shown here is derived from an EMBL/GenBank/DDBJ whole genome shotgun (WGS) entry which is preliminary data.</text>
</comment>
<name>A0ACC1D8L2_9NEOP</name>
<organism evidence="1 2">
    <name type="scientific">Dendrolimus kikuchii</name>
    <dbReference type="NCBI Taxonomy" id="765133"/>
    <lineage>
        <taxon>Eukaryota</taxon>
        <taxon>Metazoa</taxon>
        <taxon>Ecdysozoa</taxon>
        <taxon>Arthropoda</taxon>
        <taxon>Hexapoda</taxon>
        <taxon>Insecta</taxon>
        <taxon>Pterygota</taxon>
        <taxon>Neoptera</taxon>
        <taxon>Endopterygota</taxon>
        <taxon>Lepidoptera</taxon>
        <taxon>Glossata</taxon>
        <taxon>Ditrysia</taxon>
        <taxon>Bombycoidea</taxon>
        <taxon>Lasiocampidae</taxon>
        <taxon>Dendrolimus</taxon>
    </lineage>
</organism>
<reference evidence="1 2" key="1">
    <citation type="journal article" date="2021" name="Front. Genet.">
        <title>Chromosome-Level Genome Assembly Reveals Significant Gene Expansion in the Toll and IMD Signaling Pathways of Dendrolimus kikuchii.</title>
        <authorList>
            <person name="Zhou J."/>
            <person name="Wu P."/>
            <person name="Xiong Z."/>
            <person name="Liu N."/>
            <person name="Zhao N."/>
            <person name="Ji M."/>
            <person name="Qiu Y."/>
            <person name="Yang B."/>
        </authorList>
    </citation>
    <scope>NUCLEOTIDE SEQUENCE [LARGE SCALE GENOMIC DNA]</scope>
    <source>
        <strain evidence="1">Ann1</strain>
    </source>
</reference>
<evidence type="ECO:0000313" key="2">
    <source>
        <dbReference type="Proteomes" id="UP000824533"/>
    </source>
</evidence>
<sequence length="305" mass="34368">MFLKRFGLIVLLICLQNVFIICSENILLQGRYNFNHPPSVEDYNPLSIIINHNDEETAGKSAIDPDNYKSEIELISAPAKELVPLVPITYTTSETNIGRVQSDERLKGKGRALNGQEIPVTVIYDTEVENDNLYREVKPKLAEGSQTILKVQTSRQQKQLTFKDGEKDNQDPKNDGLQTGPVTPFKNQKRNRERDPVVPIVESENFIYAYRGDYRYGYESGDGTKAFGKGELRRFSDNSTGEAVQGSFSYKDKEGNNYSLTYTADENGYRPVGDHLPTPPPLPPAIERALRYLATKNPESVTEKL</sequence>
<accession>A0ACC1D8L2</accession>
<keyword evidence="2" id="KW-1185">Reference proteome</keyword>
<dbReference type="Proteomes" id="UP000824533">
    <property type="component" value="Linkage Group LG07"/>
</dbReference>
<evidence type="ECO:0000313" key="1">
    <source>
        <dbReference type="EMBL" id="KAJ0179907.1"/>
    </source>
</evidence>
<dbReference type="EMBL" id="CM034393">
    <property type="protein sequence ID" value="KAJ0179907.1"/>
    <property type="molecule type" value="Genomic_DNA"/>
</dbReference>